<accession>A0A9D1FY66</accession>
<protein>
    <submittedName>
        <fullName evidence="1">Uncharacterized protein</fullName>
    </submittedName>
</protein>
<reference evidence="1" key="2">
    <citation type="journal article" date="2021" name="PeerJ">
        <title>Extensive microbial diversity within the chicken gut microbiome revealed by metagenomics and culture.</title>
        <authorList>
            <person name="Gilroy R."/>
            <person name="Ravi A."/>
            <person name="Getino M."/>
            <person name="Pursley I."/>
            <person name="Horton D.L."/>
            <person name="Alikhan N.F."/>
            <person name="Baker D."/>
            <person name="Gharbi K."/>
            <person name="Hall N."/>
            <person name="Watson M."/>
            <person name="Adriaenssens E.M."/>
            <person name="Foster-Nyarko E."/>
            <person name="Jarju S."/>
            <person name="Secka A."/>
            <person name="Antonio M."/>
            <person name="Oren A."/>
            <person name="Chaudhuri R.R."/>
            <person name="La Ragione R."/>
            <person name="Hildebrand F."/>
            <person name="Pallen M.J."/>
        </authorList>
    </citation>
    <scope>NUCLEOTIDE SEQUENCE</scope>
    <source>
        <strain evidence="1">13766</strain>
    </source>
</reference>
<dbReference type="EMBL" id="DVJN01000013">
    <property type="protein sequence ID" value="HIS91532.1"/>
    <property type="molecule type" value="Genomic_DNA"/>
</dbReference>
<organism evidence="1 2">
    <name type="scientific">Candidatus Alectryocaccomicrobium excrementavium</name>
    <dbReference type="NCBI Taxonomy" id="2840668"/>
    <lineage>
        <taxon>Bacteria</taxon>
        <taxon>Bacillati</taxon>
        <taxon>Bacillota</taxon>
        <taxon>Clostridia</taxon>
        <taxon>Candidatus Alectryocaccomicrobium</taxon>
    </lineage>
</organism>
<name>A0A9D1FY66_9FIRM</name>
<sequence length="99" mass="11059">MELKLSTEERKKLLAFLESDEDCERLPGNEFVADLYEAETPLTLNLLLNGEKVELLAAAQLLYDAELDAYYMGDPVEDVEAVTRALLRATEGNGGHERT</sequence>
<comment type="caution">
    <text evidence="1">The sequence shown here is derived from an EMBL/GenBank/DDBJ whole genome shotgun (WGS) entry which is preliminary data.</text>
</comment>
<proteinExistence type="predicted"/>
<evidence type="ECO:0000313" key="2">
    <source>
        <dbReference type="Proteomes" id="UP000824140"/>
    </source>
</evidence>
<evidence type="ECO:0000313" key="1">
    <source>
        <dbReference type="EMBL" id="HIS91532.1"/>
    </source>
</evidence>
<gene>
    <name evidence="1" type="ORF">IAA84_00790</name>
</gene>
<reference evidence="1" key="1">
    <citation type="submission" date="2020-10" db="EMBL/GenBank/DDBJ databases">
        <authorList>
            <person name="Gilroy R."/>
        </authorList>
    </citation>
    <scope>NUCLEOTIDE SEQUENCE</scope>
    <source>
        <strain evidence="1">13766</strain>
    </source>
</reference>
<dbReference type="AlphaFoldDB" id="A0A9D1FY66"/>
<dbReference type="Proteomes" id="UP000824140">
    <property type="component" value="Unassembled WGS sequence"/>
</dbReference>